<accession>A0AAE3J110</accession>
<proteinExistence type="predicted"/>
<dbReference type="EMBL" id="JAOYFC010000004">
    <property type="protein sequence ID" value="MCV6825775.1"/>
    <property type="molecule type" value="Genomic_DNA"/>
</dbReference>
<evidence type="ECO:0000313" key="3">
    <source>
        <dbReference type="Proteomes" id="UP001208041"/>
    </source>
</evidence>
<name>A0AAE3J110_9RHOB</name>
<comment type="caution">
    <text evidence="2">The sequence shown here is derived from an EMBL/GenBank/DDBJ whole genome shotgun (WGS) entry which is preliminary data.</text>
</comment>
<dbReference type="AlphaFoldDB" id="A0AAE3J110"/>
<dbReference type="RefSeq" id="WP_263954725.1">
    <property type="nucleotide sequence ID" value="NZ_JAOYFC010000004.1"/>
</dbReference>
<keyword evidence="3" id="KW-1185">Reference proteome</keyword>
<dbReference type="Proteomes" id="UP001208041">
    <property type="component" value="Unassembled WGS sequence"/>
</dbReference>
<feature type="transmembrane region" description="Helical" evidence="1">
    <location>
        <begin position="6"/>
        <end position="29"/>
    </location>
</feature>
<keyword evidence="1" id="KW-1133">Transmembrane helix</keyword>
<sequence length="358" mass="39261">MGSLKWAALPIGVALVITLLSVPQVRFLFFGMPEQRLDGRSIALDVADAPSTSAPLRSSVERALTDAGLSAEPLLGDIATSGHLARLDAGEVTVDQLLNYAEHLNALALRTKEAGRQIPSTFWDAETDQMRVDGWTPYRVVAALASTEGRPYIDALGAAFSRFYDFKTSEPDAGDTALDTALDLFEPAIRLIDEVPREHMLETSEYIRNKEQAALYLWQQLVVGSSRRNPLTHIKLFNHGFAQRFHVGTIWQYDTGIAQNNSAIWGVSGFAPRYVGPPENNNQVEHMSISMTVQGILREPLQVLQAFEEFERLAGPVSSAETAADEALNTAVRQTFVSNLEKGLQAAVSALRETLRAP</sequence>
<evidence type="ECO:0000313" key="2">
    <source>
        <dbReference type="EMBL" id="MCV6825775.1"/>
    </source>
</evidence>
<reference evidence="2" key="1">
    <citation type="submission" date="2022-10" db="EMBL/GenBank/DDBJ databases">
        <authorList>
            <person name="Yue Y."/>
        </authorList>
    </citation>
    <scope>NUCLEOTIDE SEQUENCE</scope>
    <source>
        <strain evidence="2">Z654</strain>
    </source>
</reference>
<evidence type="ECO:0000256" key="1">
    <source>
        <dbReference type="SAM" id="Phobius"/>
    </source>
</evidence>
<keyword evidence="1" id="KW-0472">Membrane</keyword>
<protein>
    <submittedName>
        <fullName evidence="2">Uncharacterized protein</fullName>
    </submittedName>
</protein>
<gene>
    <name evidence="2" type="ORF">OH136_14530</name>
</gene>
<keyword evidence="1" id="KW-0812">Transmembrane</keyword>
<organism evidence="2 3">
    <name type="scientific">Halocynthiibacter halioticoli</name>
    <dbReference type="NCBI Taxonomy" id="2986804"/>
    <lineage>
        <taxon>Bacteria</taxon>
        <taxon>Pseudomonadati</taxon>
        <taxon>Pseudomonadota</taxon>
        <taxon>Alphaproteobacteria</taxon>
        <taxon>Rhodobacterales</taxon>
        <taxon>Paracoccaceae</taxon>
        <taxon>Halocynthiibacter</taxon>
    </lineage>
</organism>